<dbReference type="EMBL" id="AAMIRF010000069">
    <property type="protein sequence ID" value="EDH7458332.1"/>
    <property type="molecule type" value="Genomic_DNA"/>
</dbReference>
<dbReference type="PANTHER" id="PTHR36153">
    <property type="entry name" value="INNER MEMBRANE PROTEIN-RELATED"/>
    <property type="match status" value="1"/>
</dbReference>
<dbReference type="InterPro" id="IPR053156">
    <property type="entry name" value="T6SS_TssM-like"/>
</dbReference>
<dbReference type="AlphaFoldDB" id="A0A635JCR1"/>
<dbReference type="InterPro" id="IPR010623">
    <property type="entry name" value="IcmF_C"/>
</dbReference>
<dbReference type="Pfam" id="PF21070">
    <property type="entry name" value="IcmF_helical"/>
    <property type="match status" value="1"/>
</dbReference>
<evidence type="ECO:0000259" key="2">
    <source>
        <dbReference type="Pfam" id="PF21070"/>
    </source>
</evidence>
<organism evidence="3">
    <name type="scientific">Salmonella diarizonae</name>
    <dbReference type="NCBI Taxonomy" id="59204"/>
    <lineage>
        <taxon>Bacteria</taxon>
        <taxon>Pseudomonadati</taxon>
        <taxon>Pseudomonadota</taxon>
        <taxon>Gammaproteobacteria</taxon>
        <taxon>Enterobacterales</taxon>
        <taxon>Enterobacteriaceae</taxon>
        <taxon>Salmonella</taxon>
    </lineage>
</organism>
<evidence type="ECO:0000259" key="1">
    <source>
        <dbReference type="Pfam" id="PF06744"/>
    </source>
</evidence>
<dbReference type="InterPro" id="IPR048677">
    <property type="entry name" value="TssM1_hel"/>
</dbReference>
<evidence type="ECO:0000313" key="3">
    <source>
        <dbReference type="EMBL" id="EDH7458332.1"/>
    </source>
</evidence>
<accession>A0A635JCR1</accession>
<feature type="non-terminal residue" evidence="3">
    <location>
        <position position="1"/>
    </location>
</feature>
<gene>
    <name evidence="3" type="ORF">B4V94_23575</name>
</gene>
<feature type="domain" description="Type VI secretion system IcmF C-terminal" evidence="1">
    <location>
        <begin position="285"/>
        <end position="383"/>
    </location>
</feature>
<dbReference type="PANTHER" id="PTHR36153:SF1">
    <property type="entry name" value="TYPE VI SECRETION SYSTEM COMPONENT TSSM1"/>
    <property type="match status" value="1"/>
</dbReference>
<sequence length="423" mass="46544">DQLTLMADVRQSPLVALMNTLNTQGRAGQQQEALTDSLVKSAKNLLSTDDAKAIDQKAGAHGPLDAAFGPVLGLMDTKGSGDNSLSLQTFLTRVIRVRLKLQQVTGAADPQAMMQALAQTVFQGKSVDITDTRDYGSLVAASLGQEWSGFGQAVFVQPMEQAWQQVLSPTAESINNQWQQAIVNDWQQDFNDRWPFSPDKQSEASLPLLSQYLRNDTGRITQFVKTSLGGVLRREGRHWVPDAIAAQGLHFNPDFLNALNQLSELADVAFTGGDAGVHFALMGKPARDVMQTDLYLDQQKLDYHNQVENWQPFVWPDSQWKPHTTLTWTSVSAGERIYADYPGSWGFIRLLDRAQVQATDNSTFILSWKVKDGSPLNIMMRTDAGEGPLALLKLKGFRLPQQVFLDTDSVPDVPSDNGGGDGL</sequence>
<reference evidence="3" key="1">
    <citation type="submission" date="2018-07" db="EMBL/GenBank/DDBJ databases">
        <authorList>
            <consortium name="PulseNet: The National Subtyping Network for Foodborne Disease Surveillance"/>
            <person name="Tarr C.L."/>
            <person name="Trees E."/>
            <person name="Katz L.S."/>
            <person name="Carleton-Romer H.A."/>
            <person name="Stroika S."/>
            <person name="Kucerova Z."/>
            <person name="Roache K.F."/>
            <person name="Sabol A.L."/>
            <person name="Besser J."/>
            <person name="Gerner-Smidt P."/>
        </authorList>
    </citation>
    <scope>NUCLEOTIDE SEQUENCE</scope>
    <source>
        <strain evidence="3">PNUSAS008615</strain>
    </source>
</reference>
<comment type="caution">
    <text evidence="3">The sequence shown here is derived from an EMBL/GenBank/DDBJ whole genome shotgun (WGS) entry which is preliminary data.</text>
</comment>
<dbReference type="Pfam" id="PF06744">
    <property type="entry name" value="IcmF_C"/>
    <property type="match status" value="1"/>
</dbReference>
<name>A0A635JCR1_SALDZ</name>
<proteinExistence type="predicted"/>
<protein>
    <submittedName>
        <fullName evidence="3">Protein ImpG/VasA</fullName>
    </submittedName>
</protein>
<feature type="domain" description="Type VI secretion system component TssM1 helical" evidence="2">
    <location>
        <begin position="169"/>
        <end position="275"/>
    </location>
</feature>